<organism evidence="2 3">
    <name type="scientific">Streptomyces tsukubensis (strain DSM 42081 / NBRC 108919 / NRRL 18488 / 9993)</name>
    <dbReference type="NCBI Taxonomy" id="1114943"/>
    <lineage>
        <taxon>Bacteria</taxon>
        <taxon>Bacillati</taxon>
        <taxon>Actinomycetota</taxon>
        <taxon>Actinomycetes</taxon>
        <taxon>Kitasatosporales</taxon>
        <taxon>Streptomycetaceae</taxon>
        <taxon>Streptomyces</taxon>
    </lineage>
</organism>
<protein>
    <submittedName>
        <fullName evidence="2">DUF4440 domain-containing protein</fullName>
    </submittedName>
</protein>
<dbReference type="InterPro" id="IPR027843">
    <property type="entry name" value="DUF4440"/>
</dbReference>
<evidence type="ECO:0000313" key="3">
    <source>
        <dbReference type="Proteomes" id="UP000005940"/>
    </source>
</evidence>
<gene>
    <name evidence="2" type="ORF">STSU_031610</name>
</gene>
<evidence type="ECO:0000313" key="2">
    <source>
        <dbReference type="EMBL" id="QKM71008.1"/>
    </source>
</evidence>
<dbReference type="EMBL" id="CP029159">
    <property type="protein sequence ID" value="QKM71008.1"/>
    <property type="molecule type" value="Genomic_DNA"/>
</dbReference>
<dbReference type="SUPFAM" id="SSF54427">
    <property type="entry name" value="NTF2-like"/>
    <property type="match status" value="1"/>
</dbReference>
<proteinExistence type="predicted"/>
<name>I2MU25_STRT9</name>
<feature type="domain" description="DUF4440" evidence="1">
    <location>
        <begin position="18"/>
        <end position="116"/>
    </location>
</feature>
<reference evidence="2 3" key="1">
    <citation type="journal article" date="2012" name="J. Bacteriol.">
        <title>Draft genome of Streptomyces tsukubaensis NRRL 18488, the producer of the clinically important immunosuppressant tacrolimus (FK506).</title>
        <authorList>
            <person name="Barreiro C."/>
            <person name="Prieto C."/>
            <person name="Sola-Landa A."/>
            <person name="Solera E."/>
            <person name="Martinez-Castro M."/>
            <person name="Perez-Redondo R."/>
            <person name="Garcia-Estrada C."/>
            <person name="Aparicio J.F."/>
            <person name="Fernandez-Martinez L.T."/>
            <person name="Santos-Aberturas J."/>
            <person name="Salehi-Najafabadi Z."/>
            <person name="Rodriguez-Garcia A."/>
            <person name="Tauch A."/>
            <person name="Martin J.F."/>
        </authorList>
    </citation>
    <scope>NUCLEOTIDE SEQUENCE [LARGE SCALE GENOMIC DNA]</scope>
    <source>
        <strain evidence="3">DSM 42081 / NBRC 108919 / NRRL 18488 / 9993</strain>
    </source>
</reference>
<dbReference type="RefSeq" id="WP_006350747.1">
    <property type="nucleotide sequence ID" value="NZ_CP029159.1"/>
</dbReference>
<dbReference type="AlphaFoldDB" id="I2MU25"/>
<dbReference type="Gene3D" id="3.10.450.50">
    <property type="match status" value="1"/>
</dbReference>
<accession>I2MU25</accession>
<dbReference type="Pfam" id="PF14534">
    <property type="entry name" value="DUF4440"/>
    <property type="match status" value="1"/>
</dbReference>
<dbReference type="Proteomes" id="UP000005940">
    <property type="component" value="Chromosome"/>
</dbReference>
<dbReference type="InterPro" id="IPR032710">
    <property type="entry name" value="NTF2-like_dom_sf"/>
</dbReference>
<sequence>MSEETSDGVAEAIAGELELLSPRVRSDREAAGRLLDPEFVEVGASGRRWDREAMLSELAGAPGASEDGPRYRPSGMSGTALAPGIVHVTYEVVLGERRSRHSSVWRRRDGGGGWRLYYHQGTVVPPGTAETP</sequence>
<keyword evidence="3" id="KW-1185">Reference proteome</keyword>
<evidence type="ECO:0000259" key="1">
    <source>
        <dbReference type="Pfam" id="PF14534"/>
    </source>
</evidence>